<dbReference type="RefSeq" id="WP_201262784.1">
    <property type="nucleotide sequence ID" value="NZ_BFAG01000014.1"/>
</dbReference>
<name>A0A2I9CZ42_9DEIO</name>
<protein>
    <submittedName>
        <fullName evidence="1">Uncharacterized protein</fullName>
    </submittedName>
</protein>
<gene>
    <name evidence="1" type="ORF">DAERI_140133</name>
</gene>
<reference evidence="2" key="1">
    <citation type="submission" date="2018-01" db="EMBL/GenBank/DDBJ databases">
        <title>Draft Genome Sequence of the Radioresistant Bacterium Deinococcus aerius TR0125, Isolated from the Higher Atmosphere above Japan.</title>
        <authorList>
            <person name="Satoh K."/>
            <person name="Arai H."/>
            <person name="Sanzen T."/>
            <person name="Kawaguchi Y."/>
            <person name="Hayashi H."/>
            <person name="Yokobori S."/>
            <person name="Yamagishi A."/>
            <person name="Oono Y."/>
            <person name="Narumi I."/>
        </authorList>
    </citation>
    <scope>NUCLEOTIDE SEQUENCE [LARGE SCALE GENOMIC DNA]</scope>
    <source>
        <strain evidence="2">TR0125</strain>
    </source>
</reference>
<dbReference type="AlphaFoldDB" id="A0A2I9CZ42"/>
<accession>A0A2I9CZ42</accession>
<comment type="caution">
    <text evidence="1">The sequence shown here is derived from an EMBL/GenBank/DDBJ whole genome shotgun (WGS) entry which is preliminary data.</text>
</comment>
<evidence type="ECO:0000313" key="1">
    <source>
        <dbReference type="EMBL" id="GBF07472.1"/>
    </source>
</evidence>
<keyword evidence="2" id="KW-1185">Reference proteome</keyword>
<organism evidence="1 2">
    <name type="scientific">Deinococcus aerius</name>
    <dbReference type="NCBI Taxonomy" id="200253"/>
    <lineage>
        <taxon>Bacteria</taxon>
        <taxon>Thermotogati</taxon>
        <taxon>Deinococcota</taxon>
        <taxon>Deinococci</taxon>
        <taxon>Deinococcales</taxon>
        <taxon>Deinococcaceae</taxon>
        <taxon>Deinococcus</taxon>
    </lineage>
</organism>
<evidence type="ECO:0000313" key="2">
    <source>
        <dbReference type="Proteomes" id="UP000236569"/>
    </source>
</evidence>
<sequence length="193" mass="22228">MTVPLPAALVASLNDSRPCQPERGCGLRAFDAVHFAAAQAVSPLGVQLMTFDLKLRAVAEQAMPGQVWQSERRILFLCPLRLPFRAPCVAGWQPETPRLAGPGSAQPNFTRDAWGEFIKQKRHSRAVLRHQRGRYIRRRLRYAYAGEWRPKPVWAWWYRVPGQASKNNTVCSCGLCRAEKYRDKPRQRWWDEE</sequence>
<dbReference type="EMBL" id="BFAG01000014">
    <property type="protein sequence ID" value="GBF07472.1"/>
    <property type="molecule type" value="Genomic_DNA"/>
</dbReference>
<dbReference type="Proteomes" id="UP000236569">
    <property type="component" value="Unassembled WGS sequence"/>
</dbReference>
<proteinExistence type="predicted"/>